<accession>A0A2S6H3F9</accession>
<dbReference type="PANTHER" id="PTHR38731">
    <property type="entry name" value="LIPL45-RELATED LIPOPROTEIN-RELATED"/>
    <property type="match status" value="1"/>
</dbReference>
<feature type="compositionally biased region" description="Basic and acidic residues" evidence="1">
    <location>
        <begin position="407"/>
        <end position="423"/>
    </location>
</feature>
<feature type="compositionally biased region" description="Pro residues" evidence="1">
    <location>
        <begin position="396"/>
        <end position="405"/>
    </location>
</feature>
<reference evidence="3 4" key="1">
    <citation type="submission" date="2018-02" db="EMBL/GenBank/DDBJ databases">
        <title>Subsurface microbial communities from deep shales in Ohio and West Virginia, USA.</title>
        <authorList>
            <person name="Wrighton K."/>
        </authorList>
    </citation>
    <scope>NUCLEOTIDE SEQUENCE [LARGE SCALE GENOMIC DNA]</scope>
    <source>
        <strain evidence="3 4">OWC-G53F</strain>
    </source>
</reference>
<comment type="caution">
    <text evidence="3">The sequence shown here is derived from an EMBL/GenBank/DDBJ whole genome shotgun (WGS) entry which is preliminary data.</text>
</comment>
<sequence>MTAHLSSFNKTPIPAQSTAGSAVAEPGWRTLGFAGVFRRGQGQSSRATLLNWSKPRQPLSLAGYGLWLCLLILTLPAYAEPQVVGHISFVKGSNAAQQPGAAPRILGKDTEIFQGDNIQTTERSFVIVEFIDGAKVTVRPNSNFSIDHYDSQSANKAAQLVLHQGGVNTSTGDIAKANPESFQIKTPTSTVKPTTEKAEYTVNICDKECAEKAKQAAGTRTEQSVAARVVDIKGEVSAINRAEKDAKERPLSLGAPLYNSDSIHSEKDSYALLVFPDGEKITLQADSDMDIKQYDYKVSGKKDRILLRLTTGGLRALTGSIGKNDHSAFALDTPVATIGIRGTGTDSYTDGSSLNHSTWQGTSFLQNEAGEFDVPEGSSSTTTGSDQIPRIYPTPQNAPQPPAPRPDTNKSDPKKVFESKTPSEGDTSVKSTRGNTAVENNNGGKATVKEGETGSTNQDGQTTTFQSDEASSGNTSSGNSGVFDNDPGNSLEGC</sequence>
<evidence type="ECO:0000256" key="1">
    <source>
        <dbReference type="SAM" id="MobiDB-lite"/>
    </source>
</evidence>
<dbReference type="OrthoDB" id="7028389at2"/>
<dbReference type="PANTHER" id="PTHR38731:SF1">
    <property type="entry name" value="FECR PROTEIN DOMAIN-CONTAINING PROTEIN"/>
    <property type="match status" value="1"/>
</dbReference>
<evidence type="ECO:0000259" key="2">
    <source>
        <dbReference type="Pfam" id="PF04773"/>
    </source>
</evidence>
<feature type="region of interest" description="Disordered" evidence="1">
    <location>
        <begin position="371"/>
        <end position="494"/>
    </location>
</feature>
<protein>
    <submittedName>
        <fullName evidence="3">FecR family protein</fullName>
    </submittedName>
</protein>
<dbReference type="InterPro" id="IPR006860">
    <property type="entry name" value="FecR"/>
</dbReference>
<feature type="compositionally biased region" description="Polar residues" evidence="1">
    <location>
        <begin position="453"/>
        <end position="470"/>
    </location>
</feature>
<name>A0A2S6H3F9_9GAMM</name>
<organism evidence="3 4">
    <name type="scientific">Methylobacter tundripaludum</name>
    <dbReference type="NCBI Taxonomy" id="173365"/>
    <lineage>
        <taxon>Bacteria</taxon>
        <taxon>Pseudomonadati</taxon>
        <taxon>Pseudomonadota</taxon>
        <taxon>Gammaproteobacteria</taxon>
        <taxon>Methylococcales</taxon>
        <taxon>Methylococcaceae</taxon>
        <taxon>Methylobacter</taxon>
    </lineage>
</organism>
<evidence type="ECO:0000313" key="3">
    <source>
        <dbReference type="EMBL" id="PPK72028.1"/>
    </source>
</evidence>
<dbReference type="AlphaFoldDB" id="A0A2S6H3F9"/>
<keyword evidence="4" id="KW-1185">Reference proteome</keyword>
<feature type="compositionally biased region" description="Polar residues" evidence="1">
    <location>
        <begin position="377"/>
        <end position="386"/>
    </location>
</feature>
<dbReference type="Proteomes" id="UP000238071">
    <property type="component" value="Unassembled WGS sequence"/>
</dbReference>
<feature type="domain" description="FecR protein" evidence="2">
    <location>
        <begin position="116"/>
        <end position="193"/>
    </location>
</feature>
<dbReference type="RefSeq" id="WP_104423409.1">
    <property type="nucleotide sequence ID" value="NZ_PTIY01000005.1"/>
</dbReference>
<dbReference type="EMBL" id="PTIY01000005">
    <property type="protein sequence ID" value="PPK72028.1"/>
    <property type="molecule type" value="Genomic_DNA"/>
</dbReference>
<gene>
    <name evidence="3" type="ORF">B0F88_105140</name>
</gene>
<feature type="compositionally biased region" description="Polar residues" evidence="1">
    <location>
        <begin position="424"/>
        <end position="444"/>
    </location>
</feature>
<dbReference type="Pfam" id="PF04773">
    <property type="entry name" value="FecR"/>
    <property type="match status" value="2"/>
</dbReference>
<feature type="compositionally biased region" description="Low complexity" evidence="1">
    <location>
        <begin position="471"/>
        <end position="481"/>
    </location>
</feature>
<feature type="domain" description="FecR protein" evidence="2">
    <location>
        <begin position="262"/>
        <end position="361"/>
    </location>
</feature>
<evidence type="ECO:0000313" key="4">
    <source>
        <dbReference type="Proteomes" id="UP000238071"/>
    </source>
</evidence>
<proteinExistence type="predicted"/>